<sequence length="141" mass="16048">MPEYIEDFPQIRAYPLQSMTNTVLRVTTGGMKIGLRVLKNNIFVFWNSHGRGHIQSIKRHRLPYPNGGFATRIKCPECGLVTTVLFFSKTHGRFVCRYCAGALKYSAWKAPGCTRVPKRVDAWFAWFGRKAARILQKEGGP</sequence>
<evidence type="ECO:0000313" key="1">
    <source>
        <dbReference type="EMBL" id="AYO30862.1"/>
    </source>
</evidence>
<accession>A0A3G2R601</accession>
<dbReference type="KEGG" id="bacg:D2962_09745"/>
<organism evidence="1 2">
    <name type="scientific">Biomaibacter acetigenes</name>
    <dbReference type="NCBI Taxonomy" id="2316383"/>
    <lineage>
        <taxon>Bacteria</taxon>
        <taxon>Bacillati</taxon>
        <taxon>Bacillota</taxon>
        <taxon>Clostridia</taxon>
        <taxon>Thermosediminibacterales</taxon>
        <taxon>Tepidanaerobacteraceae</taxon>
        <taxon>Biomaibacter</taxon>
    </lineage>
</organism>
<dbReference type="Proteomes" id="UP000280960">
    <property type="component" value="Chromosome"/>
</dbReference>
<dbReference type="EMBL" id="CP033169">
    <property type="protein sequence ID" value="AYO30862.1"/>
    <property type="molecule type" value="Genomic_DNA"/>
</dbReference>
<name>A0A3G2R601_9FIRM</name>
<reference evidence="1 2" key="1">
    <citation type="submission" date="2018-10" db="EMBL/GenBank/DDBJ databases">
        <authorList>
            <person name="Zhang X."/>
        </authorList>
    </citation>
    <scope>NUCLEOTIDE SEQUENCE [LARGE SCALE GENOMIC DNA]</scope>
    <source>
        <strain evidence="1 2">SK-G1</strain>
    </source>
</reference>
<keyword evidence="2" id="KW-1185">Reference proteome</keyword>
<protein>
    <submittedName>
        <fullName evidence="1">Uncharacterized protein</fullName>
    </submittedName>
</protein>
<gene>
    <name evidence="1" type="ORF">D2962_09745</name>
</gene>
<proteinExistence type="predicted"/>
<dbReference type="AlphaFoldDB" id="A0A3G2R601"/>
<evidence type="ECO:0000313" key="2">
    <source>
        <dbReference type="Proteomes" id="UP000280960"/>
    </source>
</evidence>